<evidence type="ECO:0000313" key="1">
    <source>
        <dbReference type="EMBL" id="KAJ1082293.1"/>
    </source>
</evidence>
<name>A0AAV7KZ13_PLEWA</name>
<dbReference type="Proteomes" id="UP001066276">
    <property type="component" value="Chromosome 12"/>
</dbReference>
<dbReference type="PROSITE" id="PS51257">
    <property type="entry name" value="PROKAR_LIPOPROTEIN"/>
    <property type="match status" value="1"/>
</dbReference>
<evidence type="ECO:0000313" key="2">
    <source>
        <dbReference type="Proteomes" id="UP001066276"/>
    </source>
</evidence>
<comment type="caution">
    <text evidence="1">The sequence shown here is derived from an EMBL/GenBank/DDBJ whole genome shotgun (WGS) entry which is preliminary data.</text>
</comment>
<dbReference type="EMBL" id="JANPWB010000016">
    <property type="protein sequence ID" value="KAJ1082293.1"/>
    <property type="molecule type" value="Genomic_DNA"/>
</dbReference>
<proteinExistence type="predicted"/>
<gene>
    <name evidence="1" type="ORF">NDU88_002461</name>
</gene>
<reference evidence="1" key="1">
    <citation type="journal article" date="2022" name="bioRxiv">
        <title>Sequencing and chromosome-scale assembly of the giantPleurodeles waltlgenome.</title>
        <authorList>
            <person name="Brown T."/>
            <person name="Elewa A."/>
            <person name="Iarovenko S."/>
            <person name="Subramanian E."/>
            <person name="Araus A.J."/>
            <person name="Petzold A."/>
            <person name="Susuki M."/>
            <person name="Suzuki K.-i.T."/>
            <person name="Hayashi T."/>
            <person name="Toyoda A."/>
            <person name="Oliveira C."/>
            <person name="Osipova E."/>
            <person name="Leigh N.D."/>
            <person name="Simon A."/>
            <person name="Yun M.H."/>
        </authorList>
    </citation>
    <scope>NUCLEOTIDE SEQUENCE</scope>
    <source>
        <strain evidence="1">20211129_DDA</strain>
        <tissue evidence="1">Liver</tissue>
    </source>
</reference>
<organism evidence="1 2">
    <name type="scientific">Pleurodeles waltl</name>
    <name type="common">Iberian ribbed newt</name>
    <dbReference type="NCBI Taxonomy" id="8319"/>
    <lineage>
        <taxon>Eukaryota</taxon>
        <taxon>Metazoa</taxon>
        <taxon>Chordata</taxon>
        <taxon>Craniata</taxon>
        <taxon>Vertebrata</taxon>
        <taxon>Euteleostomi</taxon>
        <taxon>Amphibia</taxon>
        <taxon>Batrachia</taxon>
        <taxon>Caudata</taxon>
        <taxon>Salamandroidea</taxon>
        <taxon>Salamandridae</taxon>
        <taxon>Pleurodelinae</taxon>
        <taxon>Pleurodeles</taxon>
    </lineage>
</organism>
<keyword evidence="2" id="KW-1185">Reference proteome</keyword>
<sequence>MTAVSTRGLKEQACLGCGVQPAAMGQAGPALLVGCVAHRLHSLEAEGALGQADRPHTTLTAATLYIQPQGPGGRRSPIAAGSGWRWSCAGRVGFLYCTCVPIGPAGVRRSGCLGREAMVVTQDLPPMRR</sequence>
<dbReference type="AlphaFoldDB" id="A0AAV7KZ13"/>
<protein>
    <submittedName>
        <fullName evidence="1">Uncharacterized protein</fullName>
    </submittedName>
</protein>
<accession>A0AAV7KZ13</accession>